<sequence length="1073" mass="119975">METSKPTNNDVPYGCRLLPQLVDEKAESHPTQLMGMIAKSSDLSHGFFEFTYKDIANAVNFMSWWLLQKLGPPSEDKNTIAYVGITDFRYLVMELAAIKIRYIILIPSIRNSQENFAGLFNKTNVNGLFFSSKLPINITGLVHLRPAMKAFEIPEFDEMTQEEGPPYLYSKTWDEAKDDIIICHHTSGTTGLPKPIYHTHRFYSVLDALRKLRHIKSDAEPFGIFLIGEVPNTRVYYGMPFFHFGGCASVFSALFNEAVAVLGPTDSLVNAKLVCDIVRKARCRVIVQVPSITDDIAKYFYREFLELLPDLEIIISSGGPLSATTGDLLASKVRLGQVYGSTEAGSLAQQETSDEDWGWMRFNFDIGGLKMEPLEDDPGRYELVIRKVPQDAWVQGVFAIFPSLEEWRTRDVFEKHSSKPLYRFSGRIDDVIVLSNGEKLNPVRMEIIICAHELLTGALVIGLGRTQVALLVESKEILPDSILIDAVWPMIEQANEAAPGHGRILRNMILVARSEKPFQRTGKGSIIRARTIALYEQEIDLLYTTSIKSINVGSWGSFPTAPLMQIPFETFQQFINDCVVYLQRLSKAITVGANNEILPADDDFSVLGLDSLKITQLSNMIQSSFQPLVPTAQLSNLTTRFIYENSTIKRLSIAIFKMTYPPKCVSEELGRLEKNSLALASANKYLEELIRNYSSDFPAKEAKKINKPHGEGLHVLLTGSTGYLGYYLLKALTGDSNVAKILCFDRGSKEPRNNVMAEFGDLDGVAKVQFVKVSFGEPRFGLTPAAHQSFLDTVDVIIHNAWPVDFNLSIKSFEKVHIAGIRNFIDWSILSPRKVTIQFVSSVGSFGNWSSLRPKTPVSEEVFTDGKLPTLGYGQSKFVAENILNNAAKQCGISIDILRCGQLGGPVGDGKKKWNTRDWFPILMQTSKALGLIPSDLGAQNLVQWIPIDSVSQIIIELMHESGTREGLTTFNLINPSFANWTDLLPTVKDVLEVTEEASFQDWLKELKKHDAKSRDELEKYPALKLLSFYEWVASEEQLVIVSDNAKAASASFRGLSPTSKEVIGRWVNDWGF</sequence>
<evidence type="ECO:0000256" key="2">
    <source>
        <dbReference type="ARBA" id="ARBA00022553"/>
    </source>
</evidence>
<dbReference type="PROSITE" id="PS50075">
    <property type="entry name" value="CARRIER"/>
    <property type="match status" value="1"/>
</dbReference>
<gene>
    <name evidence="4" type="ORF">SCLTRI_LOCUS5721</name>
</gene>
<dbReference type="Pfam" id="PF00501">
    <property type="entry name" value="AMP-binding"/>
    <property type="match status" value="1"/>
</dbReference>
<dbReference type="InterPro" id="IPR036291">
    <property type="entry name" value="NAD(P)-bd_dom_sf"/>
</dbReference>
<dbReference type="InterPro" id="IPR009081">
    <property type="entry name" value="PP-bd_ACP"/>
</dbReference>
<dbReference type="InterPro" id="IPR051414">
    <property type="entry name" value="Adenylate-forming_Reductase"/>
</dbReference>
<dbReference type="Pfam" id="PF07993">
    <property type="entry name" value="NAD_binding_4"/>
    <property type="match status" value="1"/>
</dbReference>
<dbReference type="AlphaFoldDB" id="A0A8H2ZR03"/>
<dbReference type="SUPFAM" id="SSF51735">
    <property type="entry name" value="NAD(P)-binding Rossmann-fold domains"/>
    <property type="match status" value="1"/>
</dbReference>
<dbReference type="PANTHER" id="PTHR43439">
    <property type="entry name" value="PHENYLACETATE-COENZYME A LIGASE"/>
    <property type="match status" value="1"/>
</dbReference>
<reference evidence="4" key="1">
    <citation type="submission" date="2020-10" db="EMBL/GenBank/DDBJ databases">
        <authorList>
            <person name="Kusch S."/>
        </authorList>
    </citation>
    <scope>NUCLEOTIDE SEQUENCE</scope>
    <source>
        <strain evidence="4">SwB9</strain>
    </source>
</reference>
<dbReference type="InterPro" id="IPR000873">
    <property type="entry name" value="AMP-dep_synth/lig_dom"/>
</dbReference>
<keyword evidence="1" id="KW-0596">Phosphopantetheine</keyword>
<keyword evidence="5" id="KW-1185">Reference proteome</keyword>
<name>A0A8H2ZR03_9HELO</name>
<dbReference type="InterPro" id="IPR013120">
    <property type="entry name" value="FAR_NAD-bd"/>
</dbReference>
<protein>
    <submittedName>
        <fullName evidence="4">B8dccea9-0d1f-422d-b404-13d452f02a07</fullName>
    </submittedName>
</protein>
<feature type="domain" description="Carrier" evidence="3">
    <location>
        <begin position="576"/>
        <end position="659"/>
    </location>
</feature>
<dbReference type="Gene3D" id="3.40.50.12780">
    <property type="entry name" value="N-terminal domain of ligase-like"/>
    <property type="match status" value="1"/>
</dbReference>
<evidence type="ECO:0000313" key="4">
    <source>
        <dbReference type="EMBL" id="CAD6446005.1"/>
    </source>
</evidence>
<dbReference type="PANTHER" id="PTHR43439:SF2">
    <property type="entry name" value="ENZYME, PUTATIVE (JCVI)-RELATED"/>
    <property type="match status" value="1"/>
</dbReference>
<dbReference type="Proteomes" id="UP000624404">
    <property type="component" value="Unassembled WGS sequence"/>
</dbReference>
<keyword evidence="2" id="KW-0597">Phosphoprotein</keyword>
<evidence type="ECO:0000256" key="1">
    <source>
        <dbReference type="ARBA" id="ARBA00022450"/>
    </source>
</evidence>
<dbReference type="EMBL" id="CAJHIA010000017">
    <property type="protein sequence ID" value="CAD6446005.1"/>
    <property type="molecule type" value="Genomic_DNA"/>
</dbReference>
<comment type="caution">
    <text evidence="4">The sequence shown here is derived from an EMBL/GenBank/DDBJ whole genome shotgun (WGS) entry which is preliminary data.</text>
</comment>
<dbReference type="SUPFAM" id="SSF56801">
    <property type="entry name" value="Acetyl-CoA synthetase-like"/>
    <property type="match status" value="1"/>
</dbReference>
<dbReference type="InterPro" id="IPR042099">
    <property type="entry name" value="ANL_N_sf"/>
</dbReference>
<dbReference type="Pfam" id="PF23562">
    <property type="entry name" value="AMP-binding_C_3"/>
    <property type="match status" value="1"/>
</dbReference>
<proteinExistence type="predicted"/>
<dbReference type="Pfam" id="PF00550">
    <property type="entry name" value="PP-binding"/>
    <property type="match status" value="1"/>
</dbReference>
<organism evidence="4 5">
    <name type="scientific">Sclerotinia trifoliorum</name>
    <dbReference type="NCBI Taxonomy" id="28548"/>
    <lineage>
        <taxon>Eukaryota</taxon>
        <taxon>Fungi</taxon>
        <taxon>Dikarya</taxon>
        <taxon>Ascomycota</taxon>
        <taxon>Pezizomycotina</taxon>
        <taxon>Leotiomycetes</taxon>
        <taxon>Helotiales</taxon>
        <taxon>Sclerotiniaceae</taxon>
        <taxon>Sclerotinia</taxon>
    </lineage>
</organism>
<evidence type="ECO:0000313" key="5">
    <source>
        <dbReference type="Proteomes" id="UP000624404"/>
    </source>
</evidence>
<dbReference type="OrthoDB" id="429813at2759"/>
<accession>A0A8H2ZR03</accession>
<evidence type="ECO:0000259" key="3">
    <source>
        <dbReference type="PROSITE" id="PS50075"/>
    </source>
</evidence>
<dbReference type="Gene3D" id="3.40.50.720">
    <property type="entry name" value="NAD(P)-binding Rossmann-like Domain"/>
    <property type="match status" value="1"/>
</dbReference>